<evidence type="ECO:0000313" key="1">
    <source>
        <dbReference type="EMBL" id="AMO93281.1"/>
    </source>
</evidence>
<protein>
    <submittedName>
        <fullName evidence="1">Uncharacterized protein</fullName>
    </submittedName>
</protein>
<dbReference type="EMBL" id="CP013232">
    <property type="protein sequence ID" value="AMO93281.1"/>
    <property type="molecule type" value="Genomic_DNA"/>
</dbReference>
<accession>A0A127P742</accession>
<dbReference type="PATRIC" id="fig|158899.10.peg.570"/>
<dbReference type="AlphaFoldDB" id="A0A127P742"/>
<gene>
    <name evidence="1" type="ORF">CFter6_0552</name>
</gene>
<evidence type="ECO:0000313" key="2">
    <source>
        <dbReference type="Proteomes" id="UP000072421"/>
    </source>
</evidence>
<name>A0A127P742_9BURK</name>
<dbReference type="Proteomes" id="UP000072421">
    <property type="component" value="Chromosome"/>
</dbReference>
<reference evidence="1 2" key="1">
    <citation type="submission" date="2015-11" db="EMBL/GenBank/DDBJ databases">
        <title>Exploring the genomic traits of fungus-feeding bacterial genus Collimonas.</title>
        <authorList>
            <person name="Song C."/>
            <person name="Schmidt R."/>
            <person name="de Jager V."/>
            <person name="Krzyzanowska D."/>
            <person name="Jongedijk E."/>
            <person name="Cankar K."/>
            <person name="Beekwilder J."/>
            <person name="van Veen A."/>
            <person name="de Boer W."/>
            <person name="van Veen J.A."/>
            <person name="Garbeva P."/>
        </authorList>
    </citation>
    <scope>NUCLEOTIDE SEQUENCE [LARGE SCALE GENOMIC DNA]</scope>
    <source>
        <strain evidence="1 2">Ter6</strain>
    </source>
</reference>
<proteinExistence type="predicted"/>
<dbReference type="OrthoDB" id="8556864at2"/>
<dbReference type="RefSeq" id="WP_061538628.1">
    <property type="nucleotide sequence ID" value="NZ_CP013232.1"/>
</dbReference>
<organism evidence="1">
    <name type="scientific">Collimonas fungivorans</name>
    <dbReference type="NCBI Taxonomy" id="158899"/>
    <lineage>
        <taxon>Bacteria</taxon>
        <taxon>Pseudomonadati</taxon>
        <taxon>Pseudomonadota</taxon>
        <taxon>Betaproteobacteria</taxon>
        <taxon>Burkholderiales</taxon>
        <taxon>Oxalobacteraceae</taxon>
        <taxon>Collimonas</taxon>
    </lineage>
</organism>
<sequence length="679" mass="73528">MQTSTALSSAEASLFNFGANQYEAVLKHLLMRAELRLLTAGVSFKIRALGGLPFAVPAQNQLILAPETLAGPHAAVILRHGLELVRLRELAPLARPVCGLLAARTALHYLSFESRLQPDPLLARLEALIGSLPEFDVLSRFWEILSVLQPGAMTTFDHASFDLLAASWQLAMPAEKLMTIGGDERLRLDPSTGLNKYGCGTRPMPDAAAFGSCTASTISERGYSSAEACRQRLLRAALGGYIKREFSNETHGIRTHVLNHYQVTDIADAILAASGTDATLLATLLAYTRAPDKKLTSILMSPTETGSGVLNAVAGRHFAKSTVFRREVELGVSIAGLNKNFPVEIIPLRRAGVRRSRNEINAEIGRQVAAATGNQGRVLLHMIHSSKTGIQAPDVGYAQQLKNIYGAQLEVVVDACQARISTLQVRRYLESGFTVLLTGSKFFSGPAFCGILLTPQHSNPVNHFGHLPHGIEDYSSQLDWVIPPPSASTAFNSGLLLRWAAALAEMDAFAAVAPRQKALVLNEFGHMVTSHMTGRWCFITPETISLPQPEGADWDNNSTILAFGLRLPGTPHCLMDSNELAQVHRWLYSDISHSLSGSLAARPCQIGQPVQLDSQQGRSAGLLRIAASARLVSDCVSGMGGSERENLERIDSDLNDVFHKIALILENLSSLRESLSSHH</sequence>